<evidence type="ECO:0000313" key="2">
    <source>
        <dbReference type="Proteomes" id="UP000289152"/>
    </source>
</evidence>
<keyword evidence="2" id="KW-1185">Reference proteome</keyword>
<dbReference type="AlphaFoldDB" id="A0A4Q1BWK6"/>
<dbReference type="OrthoDB" id="9895617at2759"/>
<dbReference type="PANTHER" id="PTHR37450:SF1">
    <property type="entry name" value="CIPC PROTEIN"/>
    <property type="match status" value="1"/>
</dbReference>
<dbReference type="Pfam" id="PF12585">
    <property type="entry name" value="DUF3759"/>
    <property type="match status" value="1"/>
</dbReference>
<accession>A0A4Q1BWK6</accession>
<dbReference type="InParanoid" id="A0A4Q1BWK6"/>
<evidence type="ECO:0000313" key="1">
    <source>
        <dbReference type="EMBL" id="RXK42554.1"/>
    </source>
</evidence>
<dbReference type="VEuPathDB" id="FungiDB:TREMEDRAFT_59017"/>
<proteinExistence type="predicted"/>
<name>A0A4Q1BWK6_TREME</name>
<evidence type="ECO:0008006" key="3">
    <source>
        <dbReference type="Google" id="ProtNLM"/>
    </source>
</evidence>
<sequence length="117" mass="12726">MDFLKYFNGGDSSGRDQVYECDPQAPHKAAFSHELIGGAAAFEAMKAYEGHLQANGQPPSHAVAKEIIAGLVGAEIDKLVETKGLDAWDQHKINAAREHAQKQAFEAFDQSDHAAQY</sequence>
<comment type="caution">
    <text evidence="1">The sequence shown here is derived from an EMBL/GenBank/DDBJ whole genome shotgun (WGS) entry which is preliminary data.</text>
</comment>
<dbReference type="EMBL" id="SDIL01000001">
    <property type="protein sequence ID" value="RXK42554.1"/>
    <property type="molecule type" value="Genomic_DNA"/>
</dbReference>
<dbReference type="InterPro" id="IPR022234">
    <property type="entry name" value="DUF3759"/>
</dbReference>
<organism evidence="1 2">
    <name type="scientific">Tremella mesenterica</name>
    <name type="common">Jelly fungus</name>
    <dbReference type="NCBI Taxonomy" id="5217"/>
    <lineage>
        <taxon>Eukaryota</taxon>
        <taxon>Fungi</taxon>
        <taxon>Dikarya</taxon>
        <taxon>Basidiomycota</taxon>
        <taxon>Agaricomycotina</taxon>
        <taxon>Tremellomycetes</taxon>
        <taxon>Tremellales</taxon>
        <taxon>Tremellaceae</taxon>
        <taxon>Tremella</taxon>
    </lineage>
</organism>
<protein>
    <recommendedName>
        <fullName evidence="3">CipC protein</fullName>
    </recommendedName>
</protein>
<dbReference type="Proteomes" id="UP000289152">
    <property type="component" value="Unassembled WGS sequence"/>
</dbReference>
<dbReference type="PANTHER" id="PTHR37450">
    <property type="entry name" value="CIPC PROTEIN"/>
    <property type="match status" value="1"/>
</dbReference>
<gene>
    <name evidence="1" type="ORF">M231_00108</name>
</gene>
<reference evidence="1 2" key="1">
    <citation type="submission" date="2016-06" db="EMBL/GenBank/DDBJ databases">
        <title>Evolution of pathogenesis and genome organization in the Tremellales.</title>
        <authorList>
            <person name="Cuomo C."/>
            <person name="Litvintseva A."/>
            <person name="Heitman J."/>
            <person name="Chen Y."/>
            <person name="Sun S."/>
            <person name="Springer D."/>
            <person name="Dromer F."/>
            <person name="Young S."/>
            <person name="Zeng Q."/>
            <person name="Chapman S."/>
            <person name="Gujja S."/>
            <person name="Saif S."/>
            <person name="Birren B."/>
        </authorList>
    </citation>
    <scope>NUCLEOTIDE SEQUENCE [LARGE SCALE GENOMIC DNA]</scope>
    <source>
        <strain evidence="1 2">ATCC 28783</strain>
    </source>
</reference>